<dbReference type="InParanoid" id="A0A3B3I7K3"/>
<dbReference type="GeneTree" id="ENSGT00530000063596"/>
<evidence type="ECO:0000313" key="4">
    <source>
        <dbReference type="Proteomes" id="UP000001038"/>
    </source>
</evidence>
<evidence type="ECO:0000313" key="3">
    <source>
        <dbReference type="Ensembl" id="ENSORLP00000039802.1"/>
    </source>
</evidence>
<dbReference type="Proteomes" id="UP000001038">
    <property type="component" value="Chromosome 3"/>
</dbReference>
<evidence type="ECO:0000259" key="2">
    <source>
        <dbReference type="Pfam" id="PF10367"/>
    </source>
</evidence>
<organism evidence="3 4">
    <name type="scientific">Oryzias latipes</name>
    <name type="common">Japanese rice fish</name>
    <name type="synonym">Japanese killifish</name>
    <dbReference type="NCBI Taxonomy" id="8090"/>
    <lineage>
        <taxon>Eukaryota</taxon>
        <taxon>Metazoa</taxon>
        <taxon>Chordata</taxon>
        <taxon>Craniata</taxon>
        <taxon>Vertebrata</taxon>
        <taxon>Euteleostomi</taxon>
        <taxon>Actinopterygii</taxon>
        <taxon>Neopterygii</taxon>
        <taxon>Teleostei</taxon>
        <taxon>Neoteleostei</taxon>
        <taxon>Acanthomorphata</taxon>
        <taxon>Ovalentaria</taxon>
        <taxon>Atherinomorphae</taxon>
        <taxon>Beloniformes</taxon>
        <taxon>Adrianichthyidae</taxon>
        <taxon>Oryziinae</taxon>
        <taxon>Oryzias</taxon>
    </lineage>
</organism>
<name>A0A3B3I7K3_ORYLA</name>
<dbReference type="AlphaFoldDB" id="A0A3B3I7K3"/>
<feature type="compositionally biased region" description="Basic and acidic residues" evidence="1">
    <location>
        <begin position="31"/>
        <end position="45"/>
    </location>
</feature>
<keyword evidence="4" id="KW-1185">Reference proteome</keyword>
<dbReference type="PANTHER" id="PTHR12894:SF29">
    <property type="entry name" value="TRANSFORMING GROWTH FACTOR-BETA RECEPTOR-ASSOCIATED PROTEIN 1 HOMOLOG"/>
    <property type="match status" value="1"/>
</dbReference>
<dbReference type="STRING" id="8090.ENSORLP00000039802"/>
<sequence>QPESTCSSPKPCRRLHERPQRPRGDSMSVHRGHDATPRASTEKEKLHTHLAMLHLERVLSLLSDSSADAEPLTRERLQVFLRESNLYRVQFLLGETDCEKLLLERATVHGKLEEHDKALHILVHQLTDFPSAEAFCVWASSGCDPANRQRLFHLLLEGFLGGEPGAQAGGGELEMAAVDFLNRHSEVFDAVTVLRVPPESWLLQLLRPFLNRAIRASMHPATPLKSLCFFSLSRKKPISASEKKGCHLCHNTFKEPDVVCLPGGVPDSPTKRHLTISSNHT</sequence>
<proteinExistence type="predicted"/>
<evidence type="ECO:0000256" key="1">
    <source>
        <dbReference type="SAM" id="MobiDB-lite"/>
    </source>
</evidence>
<dbReference type="Ensembl" id="ENSORLT00000043911.1">
    <property type="protein sequence ID" value="ENSORLP00000039802.1"/>
    <property type="gene ID" value="ENSORLG00000023612.1"/>
</dbReference>
<dbReference type="InterPro" id="IPR019453">
    <property type="entry name" value="VPS39/TGFA1_Znf"/>
</dbReference>
<dbReference type="InterPro" id="IPR032914">
    <property type="entry name" value="Vam6/VPS39/TRAP1"/>
</dbReference>
<reference evidence="3 4" key="1">
    <citation type="journal article" date="2007" name="Nature">
        <title>The medaka draft genome and insights into vertebrate genome evolution.</title>
        <authorList>
            <person name="Kasahara M."/>
            <person name="Naruse K."/>
            <person name="Sasaki S."/>
            <person name="Nakatani Y."/>
            <person name="Qu W."/>
            <person name="Ahsan B."/>
            <person name="Yamada T."/>
            <person name="Nagayasu Y."/>
            <person name="Doi K."/>
            <person name="Kasai Y."/>
            <person name="Jindo T."/>
            <person name="Kobayashi D."/>
            <person name="Shimada A."/>
            <person name="Toyoda A."/>
            <person name="Kuroki Y."/>
            <person name="Fujiyama A."/>
            <person name="Sasaki T."/>
            <person name="Shimizu A."/>
            <person name="Asakawa S."/>
            <person name="Shimizu N."/>
            <person name="Hashimoto S."/>
            <person name="Yang J."/>
            <person name="Lee Y."/>
            <person name="Matsushima K."/>
            <person name="Sugano S."/>
            <person name="Sakaizumi M."/>
            <person name="Narita T."/>
            <person name="Ohishi K."/>
            <person name="Haga S."/>
            <person name="Ohta F."/>
            <person name="Nomoto H."/>
            <person name="Nogata K."/>
            <person name="Morishita T."/>
            <person name="Endo T."/>
            <person name="Shin-I T."/>
            <person name="Takeda H."/>
            <person name="Morishita S."/>
            <person name="Kohara Y."/>
        </authorList>
    </citation>
    <scope>NUCLEOTIDE SEQUENCE [LARGE SCALE GENOMIC DNA]</scope>
    <source>
        <strain evidence="3 4">Hd-rR</strain>
    </source>
</reference>
<dbReference type="PANTHER" id="PTHR12894">
    <property type="entry name" value="CNH DOMAIN CONTAINING"/>
    <property type="match status" value="1"/>
</dbReference>
<feature type="region of interest" description="Disordered" evidence="1">
    <location>
        <begin position="1"/>
        <end position="45"/>
    </location>
</feature>
<dbReference type="Pfam" id="PF10367">
    <property type="entry name" value="zf-Vps39_C"/>
    <property type="match status" value="1"/>
</dbReference>
<feature type="domain" description="Vacuolar sorting protein 39/Transforming growth factor beta receptor-associated zinc finger" evidence="2">
    <location>
        <begin position="237"/>
        <end position="265"/>
    </location>
</feature>
<dbReference type="GO" id="GO:0016192">
    <property type="term" value="P:vesicle-mediated transport"/>
    <property type="evidence" value="ECO:0007669"/>
    <property type="project" value="InterPro"/>
</dbReference>
<protein>
    <recommendedName>
        <fullName evidence="2">Vacuolar sorting protein 39/Transforming growth factor beta receptor-associated zinc finger domain-containing protein</fullName>
    </recommendedName>
</protein>
<reference evidence="3" key="2">
    <citation type="submission" date="2025-08" db="UniProtKB">
        <authorList>
            <consortium name="Ensembl"/>
        </authorList>
    </citation>
    <scope>IDENTIFICATION</scope>
    <source>
        <strain evidence="3">Hd-rR</strain>
    </source>
</reference>
<accession>A0A3B3I7K3</accession>
<reference evidence="3" key="3">
    <citation type="submission" date="2025-09" db="UniProtKB">
        <authorList>
            <consortium name="Ensembl"/>
        </authorList>
    </citation>
    <scope>IDENTIFICATION</scope>
    <source>
        <strain evidence="3">Hd-rR</strain>
    </source>
</reference>